<dbReference type="EMBL" id="CP027669">
    <property type="protein sequence ID" value="AVO43288.1"/>
    <property type="molecule type" value="Genomic_DNA"/>
</dbReference>
<gene>
    <name evidence="2" type="ORF">C6571_14650</name>
</gene>
<name>A0A2S0N561_9BURK</name>
<dbReference type="OrthoDB" id="573392at2"/>
<protein>
    <submittedName>
        <fullName evidence="2">(2Fe-2S)-binding protein</fullName>
    </submittedName>
</protein>
<dbReference type="Proteomes" id="UP000239326">
    <property type="component" value="Chromosome"/>
</dbReference>
<dbReference type="InterPro" id="IPR036010">
    <property type="entry name" value="2Fe-2S_ferredoxin-like_sf"/>
</dbReference>
<evidence type="ECO:0000313" key="3">
    <source>
        <dbReference type="Proteomes" id="UP000239326"/>
    </source>
</evidence>
<dbReference type="GO" id="GO:0016491">
    <property type="term" value="F:oxidoreductase activity"/>
    <property type="evidence" value="ECO:0007669"/>
    <property type="project" value="UniProtKB-KW"/>
</dbReference>
<accession>A0A2S0N561</accession>
<dbReference type="SUPFAM" id="SSF54292">
    <property type="entry name" value="2Fe-2S ferredoxin-like"/>
    <property type="match status" value="1"/>
</dbReference>
<dbReference type="Pfam" id="PF13510">
    <property type="entry name" value="Fer2_4"/>
    <property type="match status" value="1"/>
</dbReference>
<evidence type="ECO:0000256" key="1">
    <source>
        <dbReference type="ARBA" id="ARBA00023002"/>
    </source>
</evidence>
<dbReference type="Gene3D" id="3.10.20.440">
    <property type="entry name" value="2Fe-2S iron-sulphur cluster binding domain, sarcosine oxidase, alpha subunit, N-terminal domain"/>
    <property type="match status" value="1"/>
</dbReference>
<dbReference type="GO" id="GO:0051536">
    <property type="term" value="F:iron-sulfur cluster binding"/>
    <property type="evidence" value="ECO:0007669"/>
    <property type="project" value="InterPro"/>
</dbReference>
<proteinExistence type="predicted"/>
<organism evidence="2 3">
    <name type="scientific">Simplicispira suum</name>
    <dbReference type="NCBI Taxonomy" id="2109915"/>
    <lineage>
        <taxon>Bacteria</taxon>
        <taxon>Pseudomonadati</taxon>
        <taxon>Pseudomonadota</taxon>
        <taxon>Betaproteobacteria</taxon>
        <taxon>Burkholderiales</taxon>
        <taxon>Comamonadaceae</taxon>
        <taxon>Simplicispira</taxon>
    </lineage>
</organism>
<keyword evidence="1" id="KW-0560">Oxidoreductase</keyword>
<dbReference type="KEGG" id="simp:C6571_14650"/>
<dbReference type="AlphaFoldDB" id="A0A2S0N561"/>
<evidence type="ECO:0000313" key="2">
    <source>
        <dbReference type="EMBL" id="AVO43288.1"/>
    </source>
</evidence>
<keyword evidence="3" id="KW-1185">Reference proteome</keyword>
<dbReference type="InterPro" id="IPR042204">
    <property type="entry name" value="2Fe-2S-bd_N"/>
</dbReference>
<reference evidence="2 3" key="1">
    <citation type="submission" date="2018-03" db="EMBL/GenBank/DDBJ databases">
        <title>Genome sequencing of Simplicispira sp.</title>
        <authorList>
            <person name="Kim S.-J."/>
            <person name="Heo J."/>
            <person name="Kwon S.-W."/>
        </authorList>
    </citation>
    <scope>NUCLEOTIDE SEQUENCE [LARGE SCALE GENOMIC DNA]</scope>
    <source>
        <strain evidence="2 3">SC1-8</strain>
    </source>
</reference>
<dbReference type="RefSeq" id="WP_106448263.1">
    <property type="nucleotide sequence ID" value="NZ_CP027669.1"/>
</dbReference>
<sequence length="98" mass="10619">MFKKLPESGAQLLTLFIDGQPVQAESGETVAAVLLRQPQPASRTTPVHQSPRAPFCMMGVCFECLAIIDGQASSQSCLVSVREGMQVHRQHGRRSVSP</sequence>